<dbReference type="Proteomes" id="UP000325434">
    <property type="component" value="Unassembled WGS sequence"/>
</dbReference>
<dbReference type="VEuPathDB" id="FungiDB:AFLA_003023"/>
<feature type="chain" id="PRO_5024844761" evidence="1">
    <location>
        <begin position="18"/>
        <end position="568"/>
    </location>
</feature>
<feature type="domain" description="Cell wall mannoprotein PIR1-like C-terminal" evidence="3">
    <location>
        <begin position="65"/>
        <end position="137"/>
    </location>
</feature>
<dbReference type="VEuPathDB" id="FungiDB:F9C07_2278716"/>
<protein>
    <submittedName>
        <fullName evidence="4">Ubiquitin 3 binding protein But2 C-terminal domain-containing protein</fullName>
    </submittedName>
</protein>
<dbReference type="VEuPathDB" id="FungiDB:AFLA_003024"/>
<dbReference type="Pfam" id="PF22799">
    <property type="entry name" value="PIR1-like_C"/>
    <property type="match status" value="1"/>
</dbReference>
<dbReference type="InterPro" id="IPR029167">
    <property type="entry name" value="Mug117"/>
</dbReference>
<dbReference type="PANTHER" id="PTHR39613:SF1">
    <property type="entry name" value="ANCHORED CELL WALL PROTEIN, PUTATIVE (AFU_ORTHOLOGUE AFUA_4G08960)-RELATED"/>
    <property type="match status" value="1"/>
</dbReference>
<proteinExistence type="predicted"/>
<evidence type="ECO:0000259" key="2">
    <source>
        <dbReference type="Pfam" id="PF09792"/>
    </source>
</evidence>
<reference evidence="4" key="1">
    <citation type="submission" date="2019-04" db="EMBL/GenBank/DDBJ databases">
        <title>Friends and foes A comparative genomics study of 23 Aspergillus species from section Flavi.</title>
        <authorList>
            <consortium name="DOE Joint Genome Institute"/>
            <person name="Kjaerbolling I."/>
            <person name="Vesth T."/>
            <person name="Frisvad J.C."/>
            <person name="Nybo J.L."/>
            <person name="Theobald S."/>
            <person name="Kildgaard S."/>
            <person name="Isbrandt T."/>
            <person name="Kuo A."/>
            <person name="Sato A."/>
            <person name="Lyhne E.K."/>
            <person name="Kogle M.E."/>
            <person name="Wiebenga A."/>
            <person name="Kun R.S."/>
            <person name="Lubbers R.J."/>
            <person name="Makela M.R."/>
            <person name="Barry K."/>
            <person name="Chovatia M."/>
            <person name="Clum A."/>
            <person name="Daum C."/>
            <person name="Haridas S."/>
            <person name="He G."/>
            <person name="LaButti K."/>
            <person name="Lipzen A."/>
            <person name="Mondo S."/>
            <person name="Riley R."/>
            <person name="Salamov A."/>
            <person name="Simmons B.A."/>
            <person name="Magnuson J.K."/>
            <person name="Henrissat B."/>
            <person name="Mortensen U.H."/>
            <person name="Larsen T.O."/>
            <person name="Devries R.P."/>
            <person name="Grigoriev I.V."/>
            <person name="Machida M."/>
            <person name="Baker S.E."/>
            <person name="Andersen M.R."/>
        </authorList>
    </citation>
    <scope>NUCLEOTIDE SEQUENCE [LARGE SCALE GENOMIC DNA]</scope>
    <source>
        <strain evidence="4">CBS 121.62</strain>
    </source>
</reference>
<evidence type="ECO:0000256" key="1">
    <source>
        <dbReference type="SAM" id="SignalP"/>
    </source>
</evidence>
<dbReference type="InterPro" id="IPR054508">
    <property type="entry name" value="PIR1-like_C"/>
</dbReference>
<feature type="signal peptide" evidence="1">
    <location>
        <begin position="1"/>
        <end position="17"/>
    </location>
</feature>
<sequence length="568" mass="60308">MTTLFATLAAFAASTQALTGRTTNCCFHLTASGGASGTVGQLSDGQNRIGDHSLSTAQFCISPDGSITDGSGRGCILTPPTTQFQCDQGATPESGFSISPSGLLEFQGSSEFLACDTGQNGGRNIHVTPSKDLGQCVIVELKADSCAPSASTAPSASPSSSKSCPTTLSSGNFEFPHLIIPVDSKSPNTAFGTSFNGKVTSAISSIFNFDIPQADSGKMCNLVFLFPQKADLQTSSFSFSGDGKINFSKLSKAATTSTTFKNAPSVSQNLGDITISPGHSFVVSTFSCPAGEAIAFEMKNAGTTDLEFFEDFNPSPKDFILIGYNEEKRSPGICGYLGRDSLDTDLALIVYYQQQQIVCITVALTLQYPQREQYAAIRERPPVPRIGRIGVASVYPSHATYPSPSESMAMTTCLNIKEGQFSGSESHNEQTSTYPTLLQSTHFKVTFEQSRMQFTTIINVALLVAGSLGYANNCKGSSNSPSITDCQEAIRRIDESSSYGDGAEFSVGNCYMVYATNGAGEHKVDGKTIRNTAQSILDSCGHHKGSYGTNNDCDSCHVTVNYRAPKKF</sequence>
<accession>A0A5N6GNC5</accession>
<dbReference type="EMBL" id="ML734635">
    <property type="protein sequence ID" value="KAB8243871.1"/>
    <property type="molecule type" value="Genomic_DNA"/>
</dbReference>
<dbReference type="VEuPathDB" id="FungiDB:F9C07_2278715"/>
<dbReference type="InterPro" id="IPR018620">
    <property type="entry name" value="Ubiquitin3-bd_protein_But2_C"/>
</dbReference>
<evidence type="ECO:0000259" key="3">
    <source>
        <dbReference type="Pfam" id="PF22799"/>
    </source>
</evidence>
<organism evidence="4">
    <name type="scientific">Aspergillus flavus</name>
    <dbReference type="NCBI Taxonomy" id="5059"/>
    <lineage>
        <taxon>Eukaryota</taxon>
        <taxon>Fungi</taxon>
        <taxon>Dikarya</taxon>
        <taxon>Ascomycota</taxon>
        <taxon>Pezizomycotina</taxon>
        <taxon>Eurotiomycetes</taxon>
        <taxon>Eurotiomycetidae</taxon>
        <taxon>Eurotiales</taxon>
        <taxon>Aspergillaceae</taxon>
        <taxon>Aspergillus</taxon>
        <taxon>Aspergillus subgen. Circumdati</taxon>
    </lineage>
</organism>
<dbReference type="Pfam" id="PF15474">
    <property type="entry name" value="MU117"/>
    <property type="match status" value="1"/>
</dbReference>
<keyword evidence="1" id="KW-0732">Signal</keyword>
<feature type="domain" description="Ubiquitin 3 binding protein But2 C-terminal" evidence="2">
    <location>
        <begin position="174"/>
        <end position="314"/>
    </location>
</feature>
<name>A0A5N6GNC5_ASPFL</name>
<evidence type="ECO:0000313" key="4">
    <source>
        <dbReference type="EMBL" id="KAB8243871.1"/>
    </source>
</evidence>
<gene>
    <name evidence="4" type="ORF">BDV35DRAFT_407195</name>
</gene>
<dbReference type="Pfam" id="PF09792">
    <property type="entry name" value="But2"/>
    <property type="match status" value="1"/>
</dbReference>
<dbReference type="PANTHER" id="PTHR39613">
    <property type="entry name" value="ANCHORED CELL WALL PROTEIN, PUTATIVE (AFU_ORTHOLOGUE AFUA_4G08960)-RELATED"/>
    <property type="match status" value="1"/>
</dbReference>
<dbReference type="AlphaFoldDB" id="A0A5N6GNC5"/>